<reference evidence="2" key="3">
    <citation type="submission" date="2016-03" db="EMBL/GenBank/DDBJ databases">
        <authorList>
            <person name="Ploux O."/>
        </authorList>
    </citation>
    <scope>NUCLEOTIDE SEQUENCE</scope>
</reference>
<accession>A0A142LSZ1</accession>
<feature type="compositionally biased region" description="Basic and acidic residues" evidence="1">
    <location>
        <begin position="71"/>
        <end position="83"/>
    </location>
</feature>
<feature type="compositionally biased region" description="Polar residues" evidence="1">
    <location>
        <begin position="84"/>
        <end position="104"/>
    </location>
</feature>
<feature type="region of interest" description="Disordered" evidence="1">
    <location>
        <begin position="50"/>
        <end position="122"/>
    </location>
</feature>
<reference evidence="2" key="2">
    <citation type="journal article" date="2013" name="Genome Res.">
        <title>Genomic architecture of adaptive color pattern divergence and convergence in Heliconius butterflies.</title>
        <authorList>
            <person name="Supple M.A."/>
            <person name="Hines H.M."/>
            <person name="Dasmahapatra K.K."/>
            <person name="Lewis J.J."/>
            <person name="Nielsen D.M."/>
            <person name="Lavoie C."/>
            <person name="Ray D.A."/>
            <person name="Salazar C."/>
            <person name="McMillan W.O."/>
            <person name="Counterman B.A."/>
        </authorList>
    </citation>
    <scope>NUCLEOTIDE SEQUENCE</scope>
</reference>
<dbReference type="EMBL" id="KC469893">
    <property type="protein sequence ID" value="AMS36865.1"/>
    <property type="molecule type" value="Genomic_DNA"/>
</dbReference>
<evidence type="ECO:0000256" key="1">
    <source>
        <dbReference type="SAM" id="MobiDB-lite"/>
    </source>
</evidence>
<feature type="compositionally biased region" description="Basic and acidic residues" evidence="1">
    <location>
        <begin position="105"/>
        <end position="122"/>
    </location>
</feature>
<proteinExistence type="predicted"/>
<reference evidence="2" key="1">
    <citation type="submission" date="2010-07" db="EMBL/GenBank/DDBJ databases">
        <authorList>
            <person name="Sid Ahmed O."/>
        </authorList>
    </citation>
    <scope>NUCLEOTIDE SEQUENCE</scope>
</reference>
<sequence>MFISYRYSPDNATITRREAARSFARVFAPLGTVSDTKVVRDVASKKSRVRSNSLSLATQPARKRTSSGVFKVDDFEPPPKKIELTNTKPTEDTSVGISKSNGRTKNTESKEVSDNRTDKDKVMERFDSDSKVKCVTTFKESYDWD</sequence>
<dbReference type="AlphaFoldDB" id="A0A142LSZ1"/>
<protein>
    <submittedName>
        <fullName evidence="2">Poly(A)-specific ribonuclease PARN-like protein</fullName>
    </submittedName>
</protein>
<organism evidence="2">
    <name type="scientific">Heliconius erato</name>
    <name type="common">Crimson patched longwing butterfly</name>
    <dbReference type="NCBI Taxonomy" id="33431"/>
    <lineage>
        <taxon>Eukaryota</taxon>
        <taxon>Metazoa</taxon>
        <taxon>Ecdysozoa</taxon>
        <taxon>Arthropoda</taxon>
        <taxon>Hexapoda</taxon>
        <taxon>Insecta</taxon>
        <taxon>Pterygota</taxon>
        <taxon>Neoptera</taxon>
        <taxon>Endopterygota</taxon>
        <taxon>Lepidoptera</taxon>
        <taxon>Glossata</taxon>
        <taxon>Ditrysia</taxon>
        <taxon>Papilionoidea</taxon>
        <taxon>Nymphalidae</taxon>
        <taxon>Heliconiinae</taxon>
        <taxon>Heliconiini</taxon>
        <taxon>Heliconius</taxon>
    </lineage>
</organism>
<name>A0A142LSZ1_HELEA</name>
<evidence type="ECO:0000313" key="2">
    <source>
        <dbReference type="EMBL" id="AMS36865.1"/>
    </source>
</evidence>